<dbReference type="KEGG" id="zga:ZOBELLIA_1609"/>
<keyword evidence="2" id="KW-1185">Reference proteome</keyword>
<protein>
    <submittedName>
        <fullName evidence="1">Uncharacterized protein</fullName>
    </submittedName>
</protein>
<dbReference type="Proteomes" id="UP000008898">
    <property type="component" value="Chromosome"/>
</dbReference>
<accession>G0LAY4</accession>
<dbReference type="HOGENOM" id="CLU_3399259_0_0_10"/>
<dbReference type="AlphaFoldDB" id="G0LAY4"/>
<proteinExistence type="predicted"/>
<evidence type="ECO:0000313" key="2">
    <source>
        <dbReference type="Proteomes" id="UP000008898"/>
    </source>
</evidence>
<dbReference type="STRING" id="63186.ZOBELLIA_1609"/>
<gene>
    <name evidence="1" type="ordered locus">zobellia_1609</name>
</gene>
<reference evidence="1 2" key="2">
    <citation type="journal article" date="2012" name="Environ. Microbiol.">
        <title>Characterization of the first alginolytic operons in a marine bacterium: from their emergence in marine Flavobacteriia to their independent transfers to marine Proteobacteria and human gut Bacteroides.</title>
        <authorList>
            <person name="Thomas F."/>
            <person name="Barbeyron T."/>
            <person name="Tonon T."/>
            <person name="Genicot S."/>
            <person name="Czjzek M."/>
            <person name="Michel G."/>
        </authorList>
    </citation>
    <scope>NUCLEOTIDE SEQUENCE [LARGE SCALE GENOMIC DNA]</scope>
    <source>
        <strain evidence="2">DSM 12802 / CCUG 47099 / CIP 106680 / NCIMB 13871 / Dsij</strain>
    </source>
</reference>
<sequence>MISETFKNASKLVKINQFLRIFVLKLSVFEI</sequence>
<organism evidence="1 2">
    <name type="scientific">Zobellia galactanivorans (strain DSM 12802 / CCUG 47099 / CIP 106680 / NCIMB 13871 / Dsij)</name>
    <dbReference type="NCBI Taxonomy" id="63186"/>
    <lineage>
        <taxon>Bacteria</taxon>
        <taxon>Pseudomonadati</taxon>
        <taxon>Bacteroidota</taxon>
        <taxon>Flavobacteriia</taxon>
        <taxon>Flavobacteriales</taxon>
        <taxon>Flavobacteriaceae</taxon>
        <taxon>Zobellia</taxon>
    </lineage>
</organism>
<name>G0LAY4_ZOBGA</name>
<dbReference type="EMBL" id="FP476056">
    <property type="protein sequence ID" value="CAZ95664.1"/>
    <property type="molecule type" value="Genomic_DNA"/>
</dbReference>
<reference evidence="2" key="1">
    <citation type="submission" date="2009-07" db="EMBL/GenBank/DDBJ databases">
        <title>Complete genome sequence of Zobellia galactanivorans Dsij.</title>
        <authorList>
            <consortium name="Genoscope - CEA"/>
        </authorList>
    </citation>
    <scope>NUCLEOTIDE SEQUENCE [LARGE SCALE GENOMIC DNA]</scope>
    <source>
        <strain evidence="2">DSM 12802 / CCUG 47099 / CIP 106680 / NCIMB 13871 / Dsij</strain>
    </source>
</reference>
<evidence type="ECO:0000313" key="1">
    <source>
        <dbReference type="EMBL" id="CAZ95664.1"/>
    </source>
</evidence>